<keyword evidence="4" id="KW-0812">Transmembrane</keyword>
<keyword evidence="4" id="KW-0472">Membrane</keyword>
<evidence type="ECO:0000259" key="5">
    <source>
        <dbReference type="PROSITE" id="PS51007"/>
    </source>
</evidence>
<keyword evidence="7" id="KW-1185">Reference proteome</keyword>
<feature type="transmembrane region" description="Helical" evidence="4">
    <location>
        <begin position="95"/>
        <end position="118"/>
    </location>
</feature>
<proteinExistence type="predicted"/>
<sequence>MLLHFPIVLLLMAGIFINFSRQLEKTLSIKPLIRETLFVAALTAAITVIMGLLLAQEEGYEGGNLQWHKWTGVGISFLSGVLVCAQGLQYTRYRFWFAAVTNLCLLLVLIAGHFGAALTHGEQFVFEPLKQNNTEVFDINTAQVFDDAVLPILKAKCLSCHNAGKSKGELILADSASMAKGGKNGVLLQAGNPMESLLIQRLLLDIEHEHHMPPKGKPQLTPEELTLLQAWVAKGAQFNLPVAMLNADDSLLLAIGAVYPIHKEENFDFPAADAKQIEKLSTPYRVIRVLADGSPALSVSFYGAGFYTDQALAELEPIAQQIVSLNVDGMPIGKQGLETVAKFKNLRDINLNDTPIDDAGLTALHALPKLGSVRLSGTAITAAGIKELLANDALRRVYIWNTPITNEEVSQLTASFPTKVVEMGFVDDGQTTLSLTVPQITPARTFFRDELQITMSHPIPGVEIRYSLDGKEPDSSNSTVFDKPISIRSNQQLSVKAFKEGWAPSPTIVRGYVRSAKTPDRIVMEGRPHYLYPARREISFFDLESGGNNHADGKWQGYLKSPLSAVMHFDEPTAIDTLTLSVMQNYQGITYMPVYAPEYIEVWGGADTTEEKLLAKLSPVPGKPEQLEGHRLIDCPIHTTNLRYLKLIARPYRKIPDGYPGAGGEAWLFVDEIILK</sequence>
<protein>
    <recommendedName>
        <fullName evidence="5">Cytochrome c domain-containing protein</fullName>
    </recommendedName>
</protein>
<dbReference type="SUPFAM" id="SSF52047">
    <property type="entry name" value="RNI-like"/>
    <property type="match status" value="1"/>
</dbReference>
<keyword evidence="3" id="KW-0349">Heme</keyword>
<reference evidence="7" key="1">
    <citation type="journal article" date="2019" name="Int. J. Syst. Evol. Microbiol.">
        <title>The Global Catalogue of Microorganisms (GCM) 10K type strain sequencing project: providing services to taxonomists for standard genome sequencing and annotation.</title>
        <authorList>
            <consortium name="The Broad Institute Genomics Platform"/>
            <consortium name="The Broad Institute Genome Sequencing Center for Infectious Disease"/>
            <person name="Wu L."/>
            <person name="Ma J."/>
        </authorList>
    </citation>
    <scope>NUCLEOTIDE SEQUENCE [LARGE SCALE GENOMIC DNA]</scope>
    <source>
        <strain evidence="7">CGMCC 1.15342</strain>
    </source>
</reference>
<dbReference type="Pfam" id="PF13290">
    <property type="entry name" value="CHB_HEX_C_1"/>
    <property type="match status" value="1"/>
</dbReference>
<dbReference type="EMBL" id="BMIK01000001">
    <property type="protein sequence ID" value="GGC15319.1"/>
    <property type="molecule type" value="Genomic_DNA"/>
</dbReference>
<dbReference type="InterPro" id="IPR032675">
    <property type="entry name" value="LRR_dom_sf"/>
</dbReference>
<gene>
    <name evidence="6" type="ORF">GCM10011386_03880</name>
</gene>
<dbReference type="Pfam" id="PF07635">
    <property type="entry name" value="PSCyt1"/>
    <property type="match status" value="1"/>
</dbReference>
<evidence type="ECO:0000256" key="2">
    <source>
        <dbReference type="ARBA" id="ARBA00023004"/>
    </source>
</evidence>
<feature type="domain" description="Cytochrome c" evidence="5">
    <location>
        <begin position="128"/>
        <end position="236"/>
    </location>
</feature>
<evidence type="ECO:0000256" key="1">
    <source>
        <dbReference type="ARBA" id="ARBA00022723"/>
    </source>
</evidence>
<evidence type="ECO:0000313" key="6">
    <source>
        <dbReference type="EMBL" id="GGC15319.1"/>
    </source>
</evidence>
<evidence type="ECO:0000256" key="4">
    <source>
        <dbReference type="SAM" id="Phobius"/>
    </source>
</evidence>
<name>A0ABQ1L0F0_9SPHI</name>
<organism evidence="6 7">
    <name type="scientific">Parapedobacter defluvii</name>
    <dbReference type="NCBI Taxonomy" id="2045106"/>
    <lineage>
        <taxon>Bacteria</taxon>
        <taxon>Pseudomonadati</taxon>
        <taxon>Bacteroidota</taxon>
        <taxon>Sphingobacteriia</taxon>
        <taxon>Sphingobacteriales</taxon>
        <taxon>Sphingobacteriaceae</taxon>
        <taxon>Parapedobacter</taxon>
    </lineage>
</organism>
<evidence type="ECO:0000313" key="7">
    <source>
        <dbReference type="Proteomes" id="UP000597338"/>
    </source>
</evidence>
<dbReference type="PROSITE" id="PS51007">
    <property type="entry name" value="CYTC"/>
    <property type="match status" value="1"/>
</dbReference>
<keyword evidence="4" id="KW-1133">Transmembrane helix</keyword>
<feature type="transmembrane region" description="Helical" evidence="4">
    <location>
        <begin position="67"/>
        <end position="88"/>
    </location>
</feature>
<accession>A0ABQ1L0F0</accession>
<dbReference type="PANTHER" id="PTHR35889:SF3">
    <property type="entry name" value="F-BOX DOMAIN-CONTAINING PROTEIN"/>
    <property type="match status" value="1"/>
</dbReference>
<comment type="caution">
    <text evidence="6">The sequence shown here is derived from an EMBL/GenBank/DDBJ whole genome shotgun (WGS) entry which is preliminary data.</text>
</comment>
<dbReference type="PANTHER" id="PTHR35889">
    <property type="entry name" value="CYCLOINULO-OLIGOSACCHARIDE FRUCTANOTRANSFERASE-RELATED"/>
    <property type="match status" value="1"/>
</dbReference>
<keyword evidence="1 3" id="KW-0479">Metal-binding</keyword>
<dbReference type="InterPro" id="IPR009056">
    <property type="entry name" value="Cyt_c-like_dom"/>
</dbReference>
<keyword evidence="2 3" id="KW-0408">Iron</keyword>
<feature type="transmembrane region" description="Helical" evidence="4">
    <location>
        <begin position="6"/>
        <end position="24"/>
    </location>
</feature>
<dbReference type="Proteomes" id="UP000597338">
    <property type="component" value="Unassembled WGS sequence"/>
</dbReference>
<dbReference type="InterPro" id="IPR011429">
    <property type="entry name" value="Cyt_c_Planctomycete-type"/>
</dbReference>
<dbReference type="Gene3D" id="3.80.10.10">
    <property type="entry name" value="Ribonuclease Inhibitor"/>
    <property type="match status" value="1"/>
</dbReference>
<evidence type="ECO:0000256" key="3">
    <source>
        <dbReference type="PROSITE-ProRule" id="PRU00433"/>
    </source>
</evidence>
<dbReference type="InterPro" id="IPR059177">
    <property type="entry name" value="GH29D-like_dom"/>
</dbReference>
<feature type="transmembrane region" description="Helical" evidence="4">
    <location>
        <begin position="36"/>
        <end position="55"/>
    </location>
</feature>